<name>A0A0K8PCI1_STRAJ</name>
<evidence type="ECO:0000256" key="2">
    <source>
        <dbReference type="SAM" id="SignalP"/>
    </source>
</evidence>
<protein>
    <recommendedName>
        <fullName evidence="5">Lipoprotein</fullName>
    </recommendedName>
</protein>
<evidence type="ECO:0000313" key="4">
    <source>
        <dbReference type="Proteomes" id="UP000053859"/>
    </source>
</evidence>
<feature type="region of interest" description="Disordered" evidence="1">
    <location>
        <begin position="34"/>
        <end position="67"/>
    </location>
</feature>
<evidence type="ECO:0008006" key="5">
    <source>
        <dbReference type="Google" id="ProtNLM"/>
    </source>
</evidence>
<evidence type="ECO:0000313" key="3">
    <source>
        <dbReference type="EMBL" id="GAP45453.1"/>
    </source>
</evidence>
<dbReference type="EMBL" id="DF968187">
    <property type="protein sequence ID" value="GAP45453.1"/>
    <property type="molecule type" value="Genomic_DNA"/>
</dbReference>
<reference evidence="3" key="1">
    <citation type="journal article" date="2015" name="Genome Announc.">
        <title>Draft Genome Sequence of Thiostrepton-Producing Streptomyces azureus ATCC 14921.</title>
        <authorList>
            <person name="Sakihara K."/>
            <person name="Maeda J."/>
            <person name="Tashiro K."/>
            <person name="Fujino Y."/>
            <person name="Kuhara S."/>
            <person name="Ohshima T."/>
            <person name="Ogata S."/>
            <person name="Doi K."/>
        </authorList>
    </citation>
    <scope>NUCLEOTIDE SEQUENCE [LARGE SCALE GENOMIC DNA]</scope>
    <source>
        <strain evidence="3">ATCC14921</strain>
    </source>
</reference>
<dbReference type="PATRIC" id="fig|146537.3.peg.196"/>
<keyword evidence="4" id="KW-1185">Reference proteome</keyword>
<organism evidence="3 4">
    <name type="scientific">Streptomyces azureus</name>
    <dbReference type="NCBI Taxonomy" id="146537"/>
    <lineage>
        <taxon>Bacteria</taxon>
        <taxon>Bacillati</taxon>
        <taxon>Actinomycetota</taxon>
        <taxon>Actinomycetes</taxon>
        <taxon>Kitasatosporales</taxon>
        <taxon>Streptomycetaceae</taxon>
        <taxon>Streptomyces</taxon>
    </lineage>
</organism>
<feature type="chain" id="PRO_5038640718" description="Lipoprotein" evidence="2">
    <location>
        <begin position="31"/>
        <end position="279"/>
    </location>
</feature>
<proteinExistence type="predicted"/>
<accession>A0A0K8PCI1</accession>
<feature type="signal peptide" evidence="2">
    <location>
        <begin position="1"/>
        <end position="30"/>
    </location>
</feature>
<sequence length="279" mass="29551">MPAMNSTLGRRPRRATTAVAGAAVALIALAGCGSGASDTKDAEESGKARSSKPAAAGASNSGGGSRGAEAAALVHKAIDATFDQEYLSSTRRTKTEGTTTQRIALSGDKAACEAHSRKGPASLDFIVTESALYSRGSKEALELSPEAKEDPVRVEVMADRWVKRGAATYEVMGEMCKSTTRRTWLEKRIPSLEHLAEENPSQQSVKVQQRSAIKLTYERAGGPLEFYIAAEGSPLLLRVTCPATDLDESFSDFGEPFRVVAPSGAVSELQMAREVLAAQ</sequence>
<keyword evidence="2" id="KW-0732">Signal</keyword>
<gene>
    <name evidence="3" type="ORF">SAZU_0183</name>
</gene>
<evidence type="ECO:0000256" key="1">
    <source>
        <dbReference type="SAM" id="MobiDB-lite"/>
    </source>
</evidence>
<dbReference type="AlphaFoldDB" id="A0A0K8PCI1"/>
<feature type="compositionally biased region" description="Basic and acidic residues" evidence="1">
    <location>
        <begin position="38"/>
        <end position="47"/>
    </location>
</feature>
<dbReference type="Proteomes" id="UP000053859">
    <property type="component" value="Unassembled WGS sequence"/>
</dbReference>